<dbReference type="OrthoDB" id="27543at2759"/>
<evidence type="ECO:0000313" key="5">
    <source>
        <dbReference type="Proteomes" id="UP000017836"/>
    </source>
</evidence>
<evidence type="ECO:0000256" key="3">
    <source>
        <dbReference type="SAM" id="MobiDB-lite"/>
    </source>
</evidence>
<sequence length="321" mass="36383">MAPRHGRKIRLFSSFGRSINNRNNLQRLRQINPNSTAFKSKGGASIDQASLRRPSGSESTSSSDDDQEENTVINVDLEFFDPKPDDFHGLKMLLNNYLDVKVWDLSGFVDLILGQTTVGTVVKPGDDGAPFGVISAINLERYKDHRCIVDLKSFLLDVCHEKSISNQLKILLGEQAQGVGLLVSQRVVNLPLEILPPLYDALFDEVSWATEDEPTQEQRDSFQFKYYLIITRIYQISHGGKPKGKGALGENDAEPILYNHLEDEIFNKLCSWSFTFQLHDQQTVTHELRNYRQMGLVMVVKADKQTVDKFRDDLKTFISDS</sequence>
<proteinExistence type="inferred from homology"/>
<organism evidence="4 5">
    <name type="scientific">Amborella trichopoda</name>
    <dbReference type="NCBI Taxonomy" id="13333"/>
    <lineage>
        <taxon>Eukaryota</taxon>
        <taxon>Viridiplantae</taxon>
        <taxon>Streptophyta</taxon>
        <taxon>Embryophyta</taxon>
        <taxon>Tracheophyta</taxon>
        <taxon>Spermatophyta</taxon>
        <taxon>Magnoliopsida</taxon>
        <taxon>Amborellales</taxon>
        <taxon>Amborellaceae</taxon>
        <taxon>Amborella</taxon>
    </lineage>
</organism>
<evidence type="ECO:0000313" key="4">
    <source>
        <dbReference type="EMBL" id="ERN15600.1"/>
    </source>
</evidence>
<dbReference type="InterPro" id="IPR025602">
    <property type="entry name" value="BCP1_family"/>
</dbReference>
<dbReference type="Proteomes" id="UP000017836">
    <property type="component" value="Unassembled WGS sequence"/>
</dbReference>
<evidence type="ECO:0000256" key="1">
    <source>
        <dbReference type="ARBA" id="ARBA00006781"/>
    </source>
</evidence>
<protein>
    <recommendedName>
        <fullName evidence="2">Protein BCCIP homolog</fullName>
    </recommendedName>
</protein>
<dbReference type="KEGG" id="atr:18443890"/>
<dbReference type="HOGENOM" id="CLU_068770_0_0_1"/>
<evidence type="ECO:0000256" key="2">
    <source>
        <dbReference type="PIRNR" id="PIRNR028983"/>
    </source>
</evidence>
<gene>
    <name evidence="4" type="ORF">AMTR_s00048p00165310</name>
</gene>
<dbReference type="EMBL" id="KI392502">
    <property type="protein sequence ID" value="ERN15600.1"/>
    <property type="molecule type" value="Genomic_DNA"/>
</dbReference>
<dbReference type="eggNOG" id="KOG3034">
    <property type="taxonomic scope" value="Eukaryota"/>
</dbReference>
<name>U5D053_AMBTC</name>
<dbReference type="PIRSF" id="PIRSF028983">
    <property type="entry name" value="BCP1"/>
    <property type="match status" value="1"/>
</dbReference>
<comment type="similarity">
    <text evidence="1 2">Belongs to the BCP1 family.</text>
</comment>
<accession>U5D053</accession>
<feature type="region of interest" description="Disordered" evidence="3">
    <location>
        <begin position="35"/>
        <end position="68"/>
    </location>
</feature>
<dbReference type="OMA" id="VKFYRKE"/>
<dbReference type="AlphaFoldDB" id="U5D053"/>
<dbReference type="STRING" id="13333.U5D053"/>
<dbReference type="Gramene" id="ERN15600">
    <property type="protein sequence ID" value="ERN15600"/>
    <property type="gene ID" value="AMTR_s00048p00165310"/>
</dbReference>
<dbReference type="Pfam" id="PF13862">
    <property type="entry name" value="BCCIP"/>
    <property type="match status" value="1"/>
</dbReference>
<dbReference type="GO" id="GO:0005634">
    <property type="term" value="C:nucleus"/>
    <property type="evidence" value="ECO:0000318"/>
    <property type="project" value="GO_Central"/>
</dbReference>
<reference evidence="5" key="1">
    <citation type="journal article" date="2013" name="Science">
        <title>The Amborella genome and the evolution of flowering plants.</title>
        <authorList>
            <consortium name="Amborella Genome Project"/>
        </authorList>
    </citation>
    <scope>NUCLEOTIDE SEQUENCE [LARGE SCALE GENOMIC DNA]</scope>
</reference>
<dbReference type="PANTHER" id="PTHR13261:SF0">
    <property type="entry name" value="BRCA2 AND CDKN1A-INTERACTING PROTEIN"/>
    <property type="match status" value="1"/>
</dbReference>
<dbReference type="PANTHER" id="PTHR13261">
    <property type="entry name" value="BRCA2 AND CDKN1A INTERACTING PROTEIN"/>
    <property type="match status" value="1"/>
</dbReference>
<keyword evidence="5" id="KW-1185">Reference proteome</keyword>